<gene>
    <name evidence="1" type="ORF">NP493_41g06080</name>
</gene>
<keyword evidence="2" id="KW-1185">Reference proteome</keyword>
<accession>A0AAD9PC83</accession>
<organism evidence="1 2">
    <name type="scientific">Ridgeia piscesae</name>
    <name type="common">Tubeworm</name>
    <dbReference type="NCBI Taxonomy" id="27915"/>
    <lineage>
        <taxon>Eukaryota</taxon>
        <taxon>Metazoa</taxon>
        <taxon>Spiralia</taxon>
        <taxon>Lophotrochozoa</taxon>
        <taxon>Annelida</taxon>
        <taxon>Polychaeta</taxon>
        <taxon>Sedentaria</taxon>
        <taxon>Canalipalpata</taxon>
        <taxon>Sabellida</taxon>
        <taxon>Siboglinidae</taxon>
        <taxon>Ridgeia</taxon>
    </lineage>
</organism>
<comment type="caution">
    <text evidence="1">The sequence shown here is derived from an EMBL/GenBank/DDBJ whole genome shotgun (WGS) entry which is preliminary data.</text>
</comment>
<reference evidence="1" key="1">
    <citation type="journal article" date="2023" name="Mol. Biol. Evol.">
        <title>Third-Generation Sequencing Reveals the Adaptive Role of the Epigenome in Three Deep-Sea Polychaetes.</title>
        <authorList>
            <person name="Perez M."/>
            <person name="Aroh O."/>
            <person name="Sun Y."/>
            <person name="Lan Y."/>
            <person name="Juniper S.K."/>
            <person name="Young C.R."/>
            <person name="Angers B."/>
            <person name="Qian P.Y."/>
        </authorList>
    </citation>
    <scope>NUCLEOTIDE SEQUENCE</scope>
    <source>
        <strain evidence="1">R07B-5</strain>
    </source>
</reference>
<protein>
    <submittedName>
        <fullName evidence="1">Uncharacterized protein</fullName>
    </submittedName>
</protein>
<dbReference type="AlphaFoldDB" id="A0AAD9PC83"/>
<name>A0AAD9PC83_RIDPI</name>
<evidence type="ECO:0000313" key="2">
    <source>
        <dbReference type="Proteomes" id="UP001209878"/>
    </source>
</evidence>
<dbReference type="Proteomes" id="UP001209878">
    <property type="component" value="Unassembled WGS sequence"/>
</dbReference>
<sequence length="105" mass="11874">MRSSATDVTLTTDVTGEFVKWSGEHDHPPDIAKCEVTKDIASMRKRAQDEPHIPVQQIYNAEYAQKESVVREHVRSVAALTQLRPADVHEGWMALMEVCPTEQFP</sequence>
<dbReference type="EMBL" id="JAODUO010000041">
    <property type="protein sequence ID" value="KAK2192013.1"/>
    <property type="molecule type" value="Genomic_DNA"/>
</dbReference>
<evidence type="ECO:0000313" key="1">
    <source>
        <dbReference type="EMBL" id="KAK2192013.1"/>
    </source>
</evidence>
<proteinExistence type="predicted"/>